<evidence type="ECO:0000259" key="4">
    <source>
        <dbReference type="Pfam" id="PF13229"/>
    </source>
</evidence>
<name>A0A383W6K3_TETOB</name>
<feature type="transmembrane region" description="Helical" evidence="2">
    <location>
        <begin position="2217"/>
        <end position="2240"/>
    </location>
</feature>
<feature type="domain" description="Right handed beta helix" evidence="4">
    <location>
        <begin position="504"/>
        <end position="662"/>
    </location>
</feature>
<feature type="compositionally biased region" description="Pro residues" evidence="1">
    <location>
        <begin position="1673"/>
        <end position="1682"/>
    </location>
</feature>
<dbReference type="SMART" id="SM00710">
    <property type="entry name" value="PbH1"/>
    <property type="match status" value="14"/>
</dbReference>
<keyword evidence="3" id="KW-0732">Signal</keyword>
<evidence type="ECO:0000256" key="2">
    <source>
        <dbReference type="SAM" id="Phobius"/>
    </source>
</evidence>
<feature type="transmembrane region" description="Helical" evidence="2">
    <location>
        <begin position="2277"/>
        <end position="2296"/>
    </location>
</feature>
<proteinExistence type="predicted"/>
<feature type="transmembrane region" description="Helical" evidence="2">
    <location>
        <begin position="2246"/>
        <end position="2265"/>
    </location>
</feature>
<feature type="signal peptide" evidence="3">
    <location>
        <begin position="1"/>
        <end position="19"/>
    </location>
</feature>
<dbReference type="Pfam" id="PF13229">
    <property type="entry name" value="Beta_helix"/>
    <property type="match status" value="1"/>
</dbReference>
<feature type="region of interest" description="Disordered" evidence="1">
    <location>
        <begin position="1669"/>
        <end position="1718"/>
    </location>
</feature>
<evidence type="ECO:0000256" key="3">
    <source>
        <dbReference type="SAM" id="SignalP"/>
    </source>
</evidence>
<dbReference type="PANTHER" id="PTHR11319:SF35">
    <property type="entry name" value="OUTER MEMBRANE PROTEIN PMPC-RELATED"/>
    <property type="match status" value="1"/>
</dbReference>
<feature type="transmembrane region" description="Helical" evidence="2">
    <location>
        <begin position="2020"/>
        <end position="2050"/>
    </location>
</feature>
<dbReference type="InterPro" id="IPR006626">
    <property type="entry name" value="PbH1"/>
</dbReference>
<protein>
    <recommendedName>
        <fullName evidence="4">Right handed beta helix domain-containing protein</fullName>
    </recommendedName>
</protein>
<feature type="transmembrane region" description="Helical" evidence="2">
    <location>
        <begin position="1866"/>
        <end position="1892"/>
    </location>
</feature>
<dbReference type="InterPro" id="IPR011050">
    <property type="entry name" value="Pectin_lyase_fold/virulence"/>
</dbReference>
<feature type="transmembrane region" description="Helical" evidence="2">
    <location>
        <begin position="2080"/>
        <end position="2106"/>
    </location>
</feature>
<gene>
    <name evidence="5" type="ORF">BQ4739_LOCUS12502</name>
</gene>
<feature type="region of interest" description="Disordered" evidence="1">
    <location>
        <begin position="1906"/>
        <end position="1931"/>
    </location>
</feature>
<evidence type="ECO:0000313" key="5">
    <source>
        <dbReference type="EMBL" id="SZX72316.1"/>
    </source>
</evidence>
<reference evidence="5 6" key="1">
    <citation type="submission" date="2016-10" db="EMBL/GenBank/DDBJ databases">
        <authorList>
            <person name="Cai Z."/>
        </authorList>
    </citation>
    <scope>NUCLEOTIDE SEQUENCE [LARGE SCALE GENOMIC DNA]</scope>
</reference>
<organism evidence="5 6">
    <name type="scientific">Tetradesmus obliquus</name>
    <name type="common">Green alga</name>
    <name type="synonym">Acutodesmus obliquus</name>
    <dbReference type="NCBI Taxonomy" id="3088"/>
    <lineage>
        <taxon>Eukaryota</taxon>
        <taxon>Viridiplantae</taxon>
        <taxon>Chlorophyta</taxon>
        <taxon>core chlorophytes</taxon>
        <taxon>Chlorophyceae</taxon>
        <taxon>CS clade</taxon>
        <taxon>Sphaeropleales</taxon>
        <taxon>Scenedesmaceae</taxon>
        <taxon>Tetradesmus</taxon>
    </lineage>
</organism>
<dbReference type="EMBL" id="FNXT01001126">
    <property type="protein sequence ID" value="SZX72316.1"/>
    <property type="molecule type" value="Genomic_DNA"/>
</dbReference>
<accession>A0A383W6K3</accession>
<dbReference type="SUPFAM" id="SSF51126">
    <property type="entry name" value="Pectin lyase-like"/>
    <property type="match status" value="3"/>
</dbReference>
<dbReference type="PANTHER" id="PTHR11319">
    <property type="entry name" value="G PROTEIN-COUPLED RECEPTOR-RELATED"/>
    <property type="match status" value="1"/>
</dbReference>
<feature type="region of interest" description="Disordered" evidence="1">
    <location>
        <begin position="2134"/>
        <end position="2160"/>
    </location>
</feature>
<dbReference type="Gene3D" id="2.160.20.10">
    <property type="entry name" value="Single-stranded right-handed beta-helix, Pectin lyase-like"/>
    <property type="match status" value="1"/>
</dbReference>
<dbReference type="Proteomes" id="UP000256970">
    <property type="component" value="Unassembled WGS sequence"/>
</dbReference>
<keyword evidence="2" id="KW-0812">Transmembrane</keyword>
<feature type="chain" id="PRO_5016582787" description="Right handed beta helix domain-containing protein" evidence="3">
    <location>
        <begin position="20"/>
        <end position="2337"/>
    </location>
</feature>
<keyword evidence="2" id="KW-0472">Membrane</keyword>
<keyword evidence="6" id="KW-1185">Reference proteome</keyword>
<feature type="compositionally biased region" description="Low complexity" evidence="1">
    <location>
        <begin position="1705"/>
        <end position="1717"/>
    </location>
</feature>
<evidence type="ECO:0000256" key="1">
    <source>
        <dbReference type="SAM" id="MobiDB-lite"/>
    </source>
</evidence>
<sequence>MRILLLLTVSCSLLQVLQSQRPETEVQRWAAQAFPHHRLIEAGSTARASSIQAAVTAAQPAVVLLVLGSTAAKYQNGATTSRNSSSSASHVLLVDTAISVVGLESLVLTSAAALQQAAAATAGAAPPAALLPSQLFAVNCTTSKDGAFLRTKDTASVQLLGLAISGCPGTAVVINGSNELLLRDVELQQSNHKQQQSYGGALLVSNVKQVALHRVRCHGNFAPLNGGCMRASRVTSVMLTNSTFSSNWVSQLQESEGSRGGGGAVSIEQAGSVTAAGCSWVHNTALGFRALGGALELQNSGRVQLSECDFRNNSAGLEGGCISARDVASLEMHDSNFSANGVLPPQPDDDPESPALTENGAAVAVMGNKATNNHPVNLTVNGCRFTENKVYTDGGALYINQWGLAAGRVNISDSYFAHNEAGSEGGAVKVAQSHWSEVVISESTFESNTAVDYGGALGIADCDVVVTQCSLTDNRVEDGDGGALAVYTETAAGSGNRLQLVAVNLTGNSCGKGQGGAVSVDSQGLVMQDVKVYGNKALMGAGGVFAVSAAPVELQRVLIEDNSVAGTGAGGMGLLQAADVSMQYVTVTNNKGTEGGGLSLQMMTNASLSCLMLANNTATGAGGGLAVLQSGAVSIRDSLFQANAASLGGGIAADSSSLDFYNVTMETNMAAAAAAAAAAGASPLQFAAQVYAAGSAGGALLQRSSLTMSNSRIGPGNSAAFEAGGLLVSQPVTLDMHSSSVLGNTAMGGGGGGIVIRGAGVLGLTRFDRVEFSANQAVLDGGAVLLDSALGACSAAFGECVFKGNVAGQHGGSVAAAGPAEMVCSGCEAHNSSAGASGGWLSCTRCASVSISGSSSSSSSSSSSNCSAVQVGGVISCVQCGLLRMSDLSLTNNSAGSGGAVAAQACRNVDMSGGLFEHNAAGTQQQLDSVRSRKLMAYEAAGIAQWPGLWRGMYQAGWDATGSDCSSSDGSGGAVCLAAAGTATISDSTFRSNTAARGGAVAASVACTSSSSSSSSSSSMCVVQLANVWAHGNSARDAAGFLYTSTPGAIQVMDTNSSTNDQQQQQQQQQQALLDQLQQDNSVAEGGYGPGLASSPARLSLLSPLQQQRMPHNQAGDIGSELTISGLQGRRLLQSIEPQVLLEGGRGVRGDARRMLLPLLGSARSTGAGEADSSQAWVASQVEQLLGPQAAAAAAGAAGMQQMCPPLGATVLGPLHVAISSSQIFSLPLHLLDAFGAQVSKGTGSGWLVALAPDNSSSASQVGHILLAGASRGRLEAGHAVLRGLAITGAMESDVSMQLTASPLPGAPGQAVISNLVVRIRGCLPGETAVSSSSSSSSSGSCQACGAHLFSFDPYSNSASSSSSSSSDLETVGACQRCPEGGICMGGVLMPGQGYFQPHPRSSYVRACPHAAACTRDAEAMQLLQAIQCRNRQYLEPSAVEPRLYGLLQCREGYAGPLCACCYRPGRYTWLRQQQLQASDSAVGGYSVANASDLDLMRRQSMFDFSAHPYGQASGRCSRCPHIAAAWAAFLAARLLDMLLVALMTMLWLAFAWLAESPAAAAFQKLKQGKHKQLRFRHSLDSPRLLPHGFSEQLKDGKLSGLFSMKSMHSISFGRQRSGSCDPVLPSNSSFPASITSTRAGSGTSAGAAKPPSTAAAAAAAAATATAAAPAAPTAPAPPSPRSPQTHQTGHVSFAFPVPSPSTKPGSPAAHSPSSSGQLWQIGSLASPFSAAPLHSVQSNASVQSASHKPRSTLGSVRSLASVPFAAVRQISQLDVSSSGKDDAGGAAAAAAAVEQAAQLHVVVEYLVCQVQVVLDGTQIGALLLSLDLVLLLPDWAARGMAFALVTQMQTWQWVAFECLLPADSAASAAVVQTVLVLLLPGMYAAMLFPLLRCLWGKAESQLSSSSSSSQDTLPLQQQQQSGTSSDFSQSPFSRLPICENSTLSDQASSTDADSAALMLPPRSPKTAAAAAAAAACSATMQPATGSTGQSKQHTSRTIWQQLRNMLQPQPLQHTSTWRLLTATLVCCMGYCFCLYSTALVGAFTCIAVAGPPRVPGEVKLTQQQWLPDLQLQCWQGQHVAAAVVAAAVGLPVLLAYLWLLLVLAWPEAGSEAGEEGKGNAAAAASAQTQQQQQQQQLGGRAGRRRRGRQQPAGSSSKPASSCWLMLACKALSARLQKALLQPALQALEAAVRRCQTLANRVGVSGVECAGAGVWGVWWWMVVIQLIKFAIVVLVTATSMRWPRSQALVLLLAVVWVAALSWKVRPCSNTSMERMQFIMLCWLQLLMLGIVLLSVAGLNVAVYAAVLLVLVLLAAALVCFVLVGLVVSCWVGLRAMA</sequence>
<feature type="transmembrane region" description="Helical" evidence="2">
    <location>
        <begin position="2302"/>
        <end position="2333"/>
    </location>
</feature>
<dbReference type="InterPro" id="IPR039448">
    <property type="entry name" value="Beta_helix"/>
</dbReference>
<dbReference type="InterPro" id="IPR012334">
    <property type="entry name" value="Pectin_lyas_fold"/>
</dbReference>
<keyword evidence="2" id="KW-1133">Transmembrane helix</keyword>
<evidence type="ECO:0000313" key="6">
    <source>
        <dbReference type="Proteomes" id="UP000256970"/>
    </source>
</evidence>